<dbReference type="InParanoid" id="A0A6I8TG64"/>
<evidence type="ECO:0000256" key="7">
    <source>
        <dbReference type="ARBA" id="ARBA00022723"/>
    </source>
</evidence>
<evidence type="ECO:0000256" key="8">
    <source>
        <dbReference type="ARBA" id="ARBA00022771"/>
    </source>
</evidence>
<accession>A0A6I8TG64</accession>
<dbReference type="PROSITE" id="PS51157">
    <property type="entry name" value="ZF_UBR"/>
    <property type="match status" value="1"/>
</dbReference>
<feature type="domain" description="UBR-type" evidence="16">
    <location>
        <begin position="45"/>
        <end position="121"/>
    </location>
</feature>
<evidence type="ECO:0000256" key="9">
    <source>
        <dbReference type="ARBA" id="ARBA00022786"/>
    </source>
</evidence>
<dbReference type="Gene3D" id="3.30.40.10">
    <property type="entry name" value="Zinc/RING finger domain, C3HC4 (zinc finger)"/>
    <property type="match status" value="1"/>
</dbReference>
<dbReference type="CDD" id="cd19677">
    <property type="entry name" value="UBR-box_UBR7"/>
    <property type="match status" value="1"/>
</dbReference>
<dbReference type="CDD" id="cd15542">
    <property type="entry name" value="PHD_UBR7"/>
    <property type="match status" value="1"/>
</dbReference>
<reference evidence="17 18" key="1">
    <citation type="submission" date="2017-06" db="EMBL/GenBank/DDBJ databases">
        <title>Aedes aegypti genome working group (AGWG) sequencing and assembly.</title>
        <authorList>
            <consortium name="Aedes aegypti Genome Working Group (AGWG)"/>
            <person name="Matthews B.J."/>
        </authorList>
    </citation>
    <scope>NUCLEOTIDE SEQUENCE [LARGE SCALE GENOMIC DNA]</scope>
    <source>
        <strain evidence="17 18">LVP_AGWG</strain>
    </source>
</reference>
<dbReference type="AlphaFoldDB" id="A0A6I8TG64"/>
<keyword evidence="7" id="KW-0479">Metal-binding</keyword>
<dbReference type="InterPro" id="IPR003126">
    <property type="entry name" value="Znf_UBR"/>
</dbReference>
<keyword evidence="18" id="KW-1185">Reference proteome</keyword>
<evidence type="ECO:0000256" key="1">
    <source>
        <dbReference type="ARBA" id="ARBA00000900"/>
    </source>
</evidence>
<dbReference type="SUPFAM" id="SSF57903">
    <property type="entry name" value="FYVE/PHD zinc finger"/>
    <property type="match status" value="1"/>
</dbReference>
<keyword evidence="4" id="KW-1017">Isopeptide bond</keyword>
<evidence type="ECO:0000256" key="14">
    <source>
        <dbReference type="ARBA" id="ARBA00078314"/>
    </source>
</evidence>
<dbReference type="PANTHER" id="PTHR13513:SF9">
    <property type="entry name" value="E3 UBIQUITIN-PROTEIN LIGASE UBR7-RELATED"/>
    <property type="match status" value="1"/>
</dbReference>
<keyword evidence="5" id="KW-0597">Phosphoprotein</keyword>
<evidence type="ECO:0000256" key="4">
    <source>
        <dbReference type="ARBA" id="ARBA00022499"/>
    </source>
</evidence>
<keyword evidence="10" id="KW-0862">Zinc</keyword>
<dbReference type="InterPro" id="IPR011011">
    <property type="entry name" value="Znf_FYVE_PHD"/>
</dbReference>
<name>A0A6I8TG64_AEDAE</name>
<keyword evidence="11" id="KW-0832">Ubl conjugation</keyword>
<evidence type="ECO:0000256" key="13">
    <source>
        <dbReference type="ARBA" id="ARBA00071060"/>
    </source>
</evidence>
<dbReference type="EC" id="2.3.2.27" evidence="3"/>
<dbReference type="GO" id="GO:0061630">
    <property type="term" value="F:ubiquitin protein ligase activity"/>
    <property type="evidence" value="ECO:0007669"/>
    <property type="project" value="UniProtKB-EC"/>
</dbReference>
<evidence type="ECO:0000259" key="16">
    <source>
        <dbReference type="PROSITE" id="PS51157"/>
    </source>
</evidence>
<evidence type="ECO:0000256" key="6">
    <source>
        <dbReference type="ARBA" id="ARBA00022679"/>
    </source>
</evidence>
<dbReference type="GO" id="GO:0008270">
    <property type="term" value="F:zinc ion binding"/>
    <property type="evidence" value="ECO:0007669"/>
    <property type="project" value="UniProtKB-KW"/>
</dbReference>
<comment type="function">
    <text evidence="12">E3 ubiquitin-protein ligase which is a component of the N-end rule pathway. Recognizes and binds to proteins bearing specific N-terminal residues that are destabilizing according to the N-end rule, leading to their ubiquitination and subsequent degradation.</text>
</comment>
<comment type="catalytic activity">
    <reaction evidence="1">
        <text>S-ubiquitinyl-[E2 ubiquitin-conjugating enzyme]-L-cysteine + [acceptor protein]-L-lysine = [E2 ubiquitin-conjugating enzyme]-L-cysteine + N(6)-ubiquitinyl-[acceptor protein]-L-lysine.</text>
        <dbReference type="EC" id="2.3.2.27"/>
    </reaction>
</comment>
<evidence type="ECO:0000256" key="5">
    <source>
        <dbReference type="ARBA" id="ARBA00022553"/>
    </source>
</evidence>
<dbReference type="InterPro" id="IPR013083">
    <property type="entry name" value="Znf_RING/FYVE/PHD"/>
</dbReference>
<dbReference type="EnsemblMetazoa" id="AAEL007701-RB">
    <property type="protein sequence ID" value="AAEL007701-PB"/>
    <property type="gene ID" value="AAEL007701"/>
</dbReference>
<dbReference type="SMART" id="SM00396">
    <property type="entry name" value="ZnF_UBR1"/>
    <property type="match status" value="1"/>
</dbReference>
<dbReference type="Pfam" id="PF02207">
    <property type="entry name" value="zf-UBR"/>
    <property type="match status" value="1"/>
</dbReference>
<evidence type="ECO:0000256" key="12">
    <source>
        <dbReference type="ARBA" id="ARBA00055627"/>
    </source>
</evidence>
<keyword evidence="6" id="KW-0808">Transferase</keyword>
<evidence type="ECO:0000313" key="18">
    <source>
        <dbReference type="Proteomes" id="UP000008820"/>
    </source>
</evidence>
<dbReference type="FunFam" id="3.30.40.10:FF:000183">
    <property type="entry name" value="putative E3 ubiquitin-protein ligase UBR7"/>
    <property type="match status" value="1"/>
</dbReference>
<dbReference type="FunCoup" id="A0A6I8TG64">
    <property type="interactions" value="2351"/>
</dbReference>
<proteinExistence type="predicted"/>
<evidence type="ECO:0000256" key="15">
    <source>
        <dbReference type="ARBA" id="ARBA00083573"/>
    </source>
</evidence>
<sequence>MEPNNSETAGTSNPDRSWVTLGEILKEQEELEAESDAVLGGSDEKNCTYSRGYIGRQALYACMTCMPESRVNEEKRAGVCLACSYQCHEGHDLIELYTKRNFRCDCGGKRMPDVRCKLDPLKIEANTLNLYNQNFSGTYCTCHRPYPDPEDNVEDEMIQCVVCEDWYHTRHLGTDDVPNTTKDFAEMICEGCVQRVGFLRNYVGKIEDGNQTQLNDTVQVDVTGIDESNVADTSTVTVSNDESKAEGQTADADCEPSDAKRVKLDICTKPPYDEGESGAYKKGATFWNEGWRNFLCRCTDCTTTYKTLKVEFLLDEKDTVQWYEEHGRQKQKQDDKNTDDQAMEAFNKMGRVQQVEFLTGINHMQVRLKEFLDTFVTNHQVVTEKDVHEFFAKLKKERSETVGAPSHFCR</sequence>
<keyword evidence="8" id="KW-0863">Zinc-finger</keyword>
<evidence type="ECO:0000256" key="3">
    <source>
        <dbReference type="ARBA" id="ARBA00012483"/>
    </source>
</evidence>
<dbReference type="InterPro" id="IPR040204">
    <property type="entry name" value="UBR7"/>
</dbReference>
<evidence type="ECO:0000256" key="2">
    <source>
        <dbReference type="ARBA" id="ARBA00004906"/>
    </source>
</evidence>
<evidence type="ECO:0000256" key="10">
    <source>
        <dbReference type="ARBA" id="ARBA00022833"/>
    </source>
</evidence>
<evidence type="ECO:0000313" key="17">
    <source>
        <dbReference type="EnsemblMetazoa" id="AAEL007701-PB"/>
    </source>
</evidence>
<dbReference type="GO" id="GO:0005737">
    <property type="term" value="C:cytoplasm"/>
    <property type="evidence" value="ECO:0007669"/>
    <property type="project" value="TreeGrafter"/>
</dbReference>
<comment type="pathway">
    <text evidence="2">Protein modification; protein ubiquitination.</text>
</comment>
<evidence type="ECO:0000256" key="11">
    <source>
        <dbReference type="ARBA" id="ARBA00022843"/>
    </source>
</evidence>
<dbReference type="OrthoDB" id="10262564at2759"/>
<reference evidence="17" key="2">
    <citation type="submission" date="2020-05" db="UniProtKB">
        <authorList>
            <consortium name="EnsemblMetazoa"/>
        </authorList>
    </citation>
    <scope>IDENTIFICATION</scope>
    <source>
        <strain evidence="17">LVP_AGWG</strain>
    </source>
</reference>
<keyword evidence="9" id="KW-0833">Ubl conjugation pathway</keyword>
<dbReference type="InterPro" id="IPR047506">
    <property type="entry name" value="UBR7-like_UBR-box"/>
</dbReference>
<dbReference type="Proteomes" id="UP000008820">
    <property type="component" value="Chromosome 2"/>
</dbReference>
<gene>
    <name evidence="17" type="primary">5569519</name>
</gene>
<dbReference type="PANTHER" id="PTHR13513">
    <property type="entry name" value="E3 UBIQUITIN-PROTEIN LIGASE UBR7"/>
    <property type="match status" value="1"/>
</dbReference>
<protein>
    <recommendedName>
        <fullName evidence="13">Putative E3 ubiquitin-protein ligase UBR7</fullName>
        <ecNumber evidence="3">2.3.2.27</ecNumber>
    </recommendedName>
    <alternativeName>
        <fullName evidence="14">N-recognin-7</fullName>
    </alternativeName>
    <alternativeName>
        <fullName evidence="15">RING-type E3 ubiquitin transferase UBR7</fullName>
    </alternativeName>
</protein>
<organism evidence="17 18">
    <name type="scientific">Aedes aegypti</name>
    <name type="common">Yellowfever mosquito</name>
    <name type="synonym">Culex aegypti</name>
    <dbReference type="NCBI Taxonomy" id="7159"/>
    <lineage>
        <taxon>Eukaryota</taxon>
        <taxon>Metazoa</taxon>
        <taxon>Ecdysozoa</taxon>
        <taxon>Arthropoda</taxon>
        <taxon>Hexapoda</taxon>
        <taxon>Insecta</taxon>
        <taxon>Pterygota</taxon>
        <taxon>Neoptera</taxon>
        <taxon>Endopterygota</taxon>
        <taxon>Diptera</taxon>
        <taxon>Nematocera</taxon>
        <taxon>Culicoidea</taxon>
        <taxon>Culicidae</taxon>
        <taxon>Culicinae</taxon>
        <taxon>Aedini</taxon>
        <taxon>Aedes</taxon>
        <taxon>Stegomyia</taxon>
    </lineage>
</organism>